<evidence type="ECO:0000313" key="2">
    <source>
        <dbReference type="Proteomes" id="UP000030706"/>
    </source>
</evidence>
<dbReference type="AlphaFoldDB" id="A0A074X0L8"/>
<protein>
    <recommendedName>
        <fullName evidence="3">Myb-like domain-containing protein</fullName>
    </recommendedName>
</protein>
<keyword evidence="2" id="KW-1185">Reference proteome</keyword>
<dbReference type="GeneID" id="40741809"/>
<sequence length="80" mass="9737">NFEDAWLVELRVAQNLPWKSIADHFQTRFGRRYSVSALQMRFCRMRRRQSTNVCEPDLLALLDAHDYWETKRWHIISEKV</sequence>
<evidence type="ECO:0000313" key="1">
    <source>
        <dbReference type="EMBL" id="KEQ78963.1"/>
    </source>
</evidence>
<evidence type="ECO:0008006" key="3">
    <source>
        <dbReference type="Google" id="ProtNLM"/>
    </source>
</evidence>
<feature type="non-terminal residue" evidence="1">
    <location>
        <position position="1"/>
    </location>
</feature>
<organism evidence="1 2">
    <name type="scientific">Aureobasidium pullulans EXF-150</name>
    <dbReference type="NCBI Taxonomy" id="1043002"/>
    <lineage>
        <taxon>Eukaryota</taxon>
        <taxon>Fungi</taxon>
        <taxon>Dikarya</taxon>
        <taxon>Ascomycota</taxon>
        <taxon>Pezizomycotina</taxon>
        <taxon>Dothideomycetes</taxon>
        <taxon>Dothideomycetidae</taxon>
        <taxon>Dothideales</taxon>
        <taxon>Saccotheciaceae</taxon>
        <taxon>Aureobasidium</taxon>
    </lineage>
</organism>
<accession>A0A074X0L8</accession>
<feature type="non-terminal residue" evidence="1">
    <location>
        <position position="80"/>
    </location>
</feature>
<dbReference type="Proteomes" id="UP000030706">
    <property type="component" value="Unassembled WGS sequence"/>
</dbReference>
<dbReference type="EMBL" id="KL585011">
    <property type="protein sequence ID" value="KEQ78963.1"/>
    <property type="molecule type" value="Genomic_DNA"/>
</dbReference>
<name>A0A074X0L8_AURPU</name>
<proteinExistence type="predicted"/>
<dbReference type="HOGENOM" id="CLU_2596442_0_0_1"/>
<reference evidence="1 2" key="1">
    <citation type="journal article" date="2014" name="BMC Genomics">
        <title>Genome sequencing of four Aureobasidium pullulans varieties: biotechnological potential, stress tolerance, and description of new species.</title>
        <authorList>
            <person name="Gostin Ar C."/>
            <person name="Ohm R.A."/>
            <person name="Kogej T."/>
            <person name="Sonjak S."/>
            <person name="Turk M."/>
            <person name="Zajc J."/>
            <person name="Zalar P."/>
            <person name="Grube M."/>
            <person name="Sun H."/>
            <person name="Han J."/>
            <person name="Sharma A."/>
            <person name="Chiniquy J."/>
            <person name="Ngan C.Y."/>
            <person name="Lipzen A."/>
            <person name="Barry K."/>
            <person name="Grigoriev I.V."/>
            <person name="Gunde-Cimerman N."/>
        </authorList>
    </citation>
    <scope>NUCLEOTIDE SEQUENCE [LARGE SCALE GENOMIC DNA]</scope>
    <source>
        <strain evidence="1 2">EXF-150</strain>
    </source>
</reference>
<dbReference type="RefSeq" id="XP_029755150.1">
    <property type="nucleotide sequence ID" value="XM_029899503.1"/>
</dbReference>
<gene>
    <name evidence="1" type="ORF">M438DRAFT_239213</name>
</gene>